<dbReference type="PANTHER" id="PTHR12630">
    <property type="entry name" value="N-LINKED OLIGOSACCHARIDE PROCESSING"/>
    <property type="match status" value="1"/>
</dbReference>
<evidence type="ECO:0000256" key="2">
    <source>
        <dbReference type="ARBA" id="ARBA00023157"/>
    </source>
</evidence>
<keyword evidence="5" id="KW-1185">Reference proteome</keyword>
<evidence type="ECO:0000256" key="1">
    <source>
        <dbReference type="ARBA" id="ARBA00022729"/>
    </source>
</evidence>
<reference evidence="4 5" key="1">
    <citation type="submission" date="2018-11" db="EMBL/GenBank/DDBJ databases">
        <authorList>
            <consortium name="Pathogen Informatics"/>
        </authorList>
    </citation>
    <scope>NUCLEOTIDE SEQUENCE [LARGE SCALE GENOMIC DNA]</scope>
</reference>
<dbReference type="PANTHER" id="PTHR12630:SF1">
    <property type="entry name" value="GLUCOSIDASE 2 SUBUNIT BETA"/>
    <property type="match status" value="1"/>
</dbReference>
<dbReference type="InterPro" id="IPR039794">
    <property type="entry name" value="Gtb1-like"/>
</dbReference>
<dbReference type="PROSITE" id="PS51914">
    <property type="entry name" value="MRH"/>
    <property type="match status" value="1"/>
</dbReference>
<evidence type="ECO:0000313" key="4">
    <source>
        <dbReference type="EMBL" id="VDM78006.1"/>
    </source>
</evidence>
<name>A0A3P7J4G5_STRVU</name>
<accession>A0A3P7J4G5</accession>
<dbReference type="Pfam" id="PF13015">
    <property type="entry name" value="PRKCSH_1"/>
    <property type="match status" value="1"/>
</dbReference>
<dbReference type="InterPro" id="IPR009011">
    <property type="entry name" value="Man6P_isomerase_rcpt-bd_dom_sf"/>
</dbReference>
<dbReference type="GO" id="GO:0017177">
    <property type="term" value="C:glucosidase II complex"/>
    <property type="evidence" value="ECO:0007669"/>
    <property type="project" value="TreeGrafter"/>
</dbReference>
<evidence type="ECO:0000313" key="5">
    <source>
        <dbReference type="Proteomes" id="UP000270094"/>
    </source>
</evidence>
<feature type="domain" description="MRH" evidence="3">
    <location>
        <begin position="64"/>
        <end position="170"/>
    </location>
</feature>
<keyword evidence="2" id="KW-1015">Disulfide bond</keyword>
<evidence type="ECO:0000259" key="3">
    <source>
        <dbReference type="PROSITE" id="PS51914"/>
    </source>
</evidence>
<dbReference type="Proteomes" id="UP000270094">
    <property type="component" value="Unassembled WGS sequence"/>
</dbReference>
<dbReference type="InterPro" id="IPR044865">
    <property type="entry name" value="MRH_dom"/>
</dbReference>
<dbReference type="Gene3D" id="2.70.130.10">
    <property type="entry name" value="Mannose-6-phosphate receptor binding domain"/>
    <property type="match status" value="1"/>
</dbReference>
<dbReference type="OrthoDB" id="28322at2759"/>
<dbReference type="InterPro" id="IPR036607">
    <property type="entry name" value="PRKCSH"/>
</dbReference>
<gene>
    <name evidence="4" type="ORF">SVUK_LOCUS13004</name>
</gene>
<dbReference type="SUPFAM" id="SSF50911">
    <property type="entry name" value="Mannose 6-phosphate receptor domain"/>
    <property type="match status" value="1"/>
</dbReference>
<sequence length="181" mass="20878">MTTSPYPHMMRKPSKLSMVKADTARKEYDDVDIKVGTLDRDIKEAESFLEQDFGADHAWATLKGKCFDLTDKQYTYTFCPFDRTIQKEKAGYGETSLGKWKEWSGEGNDKYSKQKYADGQQCWNGPQRSTDVLYFKVEIRCGEESELIEATEPAKCEYRFVFRTPAACNDPDHEEPLHAEL</sequence>
<dbReference type="EMBL" id="UYYB01100686">
    <property type="protein sequence ID" value="VDM78006.1"/>
    <property type="molecule type" value="Genomic_DNA"/>
</dbReference>
<dbReference type="AlphaFoldDB" id="A0A3P7J4G5"/>
<keyword evidence="1" id="KW-0732">Signal</keyword>
<organism evidence="4 5">
    <name type="scientific">Strongylus vulgaris</name>
    <name type="common">Blood worm</name>
    <dbReference type="NCBI Taxonomy" id="40348"/>
    <lineage>
        <taxon>Eukaryota</taxon>
        <taxon>Metazoa</taxon>
        <taxon>Ecdysozoa</taxon>
        <taxon>Nematoda</taxon>
        <taxon>Chromadorea</taxon>
        <taxon>Rhabditida</taxon>
        <taxon>Rhabditina</taxon>
        <taxon>Rhabditomorpha</taxon>
        <taxon>Strongyloidea</taxon>
        <taxon>Strongylidae</taxon>
        <taxon>Strongylus</taxon>
    </lineage>
</organism>
<proteinExistence type="predicted"/>
<protein>
    <recommendedName>
        <fullName evidence="3">MRH domain-containing protein</fullName>
    </recommendedName>
</protein>
<dbReference type="GO" id="GO:0006491">
    <property type="term" value="P:N-glycan processing"/>
    <property type="evidence" value="ECO:0007669"/>
    <property type="project" value="TreeGrafter"/>
</dbReference>